<name>A0A1C5A8K8_9ACTN</name>
<reference evidence="2 3" key="1">
    <citation type="submission" date="2016-06" db="EMBL/GenBank/DDBJ databases">
        <authorList>
            <person name="Kjaerup R.B."/>
            <person name="Dalgaard T.S."/>
            <person name="Juul-Madsen H.R."/>
        </authorList>
    </citation>
    <scope>NUCLEOTIDE SEQUENCE [LARGE SCALE GENOMIC DNA]</scope>
    <source>
        <strain evidence="2 3">DSM 44871</strain>
    </source>
</reference>
<evidence type="ECO:0000313" key="2">
    <source>
        <dbReference type="EMBL" id="SCF41572.1"/>
    </source>
</evidence>
<feature type="transmembrane region" description="Helical" evidence="1">
    <location>
        <begin position="170"/>
        <end position="188"/>
    </location>
</feature>
<keyword evidence="1" id="KW-0812">Transmembrane</keyword>
<dbReference type="STRING" id="285676.GA0070561_6459"/>
<feature type="transmembrane region" description="Helical" evidence="1">
    <location>
        <begin position="96"/>
        <end position="115"/>
    </location>
</feature>
<dbReference type="EMBL" id="FMCR01000009">
    <property type="protein sequence ID" value="SCF41572.1"/>
    <property type="molecule type" value="Genomic_DNA"/>
</dbReference>
<evidence type="ECO:0000256" key="1">
    <source>
        <dbReference type="SAM" id="Phobius"/>
    </source>
</evidence>
<keyword evidence="1" id="KW-0472">Membrane</keyword>
<dbReference type="AlphaFoldDB" id="A0A1C5A8K8"/>
<sequence length="202" mass="21953">MSWLPGHPDFRDREWIAHPSLVTMLVVIAATLVGTGSPASAGATGPWVIRPFRVPCGPARLCDGLPVGGTIVLVNVRRLAAVDMYGSRGTTRRRRIILAEFLIGVVVMVTWGVWLLSSSNDLGGRAFGLWLTGAGLNYAPLSTYALMLMRPGALDAELAGIDTNRELRRYTVLQLWVFVPLSLVVFTIRDTLARRRAGTTAP</sequence>
<proteinExistence type="predicted"/>
<protein>
    <submittedName>
        <fullName evidence="2">Uncharacterized protein</fullName>
    </submittedName>
</protein>
<feature type="transmembrane region" description="Helical" evidence="1">
    <location>
        <begin position="15"/>
        <end position="33"/>
    </location>
</feature>
<feature type="transmembrane region" description="Helical" evidence="1">
    <location>
        <begin position="127"/>
        <end position="149"/>
    </location>
</feature>
<gene>
    <name evidence="2" type="ORF">GA0070561_6459</name>
</gene>
<keyword evidence="1" id="KW-1133">Transmembrane helix</keyword>
<evidence type="ECO:0000313" key="3">
    <source>
        <dbReference type="Proteomes" id="UP000198864"/>
    </source>
</evidence>
<dbReference type="RefSeq" id="WP_091408247.1">
    <property type="nucleotide sequence ID" value="NZ_FMCR01000009.1"/>
</dbReference>
<accession>A0A1C5A8K8</accession>
<organism evidence="2 3">
    <name type="scientific">Micromonospora saelicesensis</name>
    <dbReference type="NCBI Taxonomy" id="285676"/>
    <lineage>
        <taxon>Bacteria</taxon>
        <taxon>Bacillati</taxon>
        <taxon>Actinomycetota</taxon>
        <taxon>Actinomycetes</taxon>
        <taxon>Micromonosporales</taxon>
        <taxon>Micromonosporaceae</taxon>
        <taxon>Micromonospora</taxon>
    </lineage>
</organism>
<dbReference type="Proteomes" id="UP000198864">
    <property type="component" value="Unassembled WGS sequence"/>
</dbReference>